<evidence type="ECO:0000313" key="2">
    <source>
        <dbReference type="EMBL" id="MDW4824666.1"/>
    </source>
</evidence>
<name>A0AAW8NGW1_9GAMM</name>
<accession>A0AAW8NGW1</accession>
<gene>
    <name evidence="1" type="ORF">OS133_02600</name>
    <name evidence="2" type="ORF">OS134_11410</name>
</gene>
<dbReference type="EMBL" id="JAPMLE010000001">
    <property type="protein sequence ID" value="MDR8522587.1"/>
    <property type="molecule type" value="Genomic_DNA"/>
</dbReference>
<reference evidence="1" key="2">
    <citation type="submission" date="2022-11" db="EMBL/GenBank/DDBJ databases">
        <title>Prophages regulate Shewanella fidelis motility and biofilm formation: implications for gut colonization dynamics in Ciona robusta.</title>
        <authorList>
            <person name="Natarajan O."/>
            <person name="Gibboney S.L."/>
            <person name="Young M.N."/>
            <person name="Lim S.J."/>
            <person name="Pluta N."/>
            <person name="Atkinson C.G.F."/>
            <person name="Leigh B.A."/>
            <person name="Liberti A."/>
            <person name="Kees E."/>
            <person name="Breitbart M."/>
            <person name="Gralnick J."/>
            <person name="Dishaw L.J."/>
        </authorList>
    </citation>
    <scope>NUCLEOTIDE SEQUENCE</scope>
    <source>
        <strain evidence="1">3313</strain>
    </source>
</reference>
<dbReference type="Proteomes" id="UP001259340">
    <property type="component" value="Unassembled WGS sequence"/>
</dbReference>
<evidence type="ECO:0000313" key="4">
    <source>
        <dbReference type="Proteomes" id="UP001271263"/>
    </source>
</evidence>
<dbReference type="AlphaFoldDB" id="A0AAW8NGW1"/>
<proteinExistence type="predicted"/>
<comment type="caution">
    <text evidence="1">The sequence shown here is derived from an EMBL/GenBank/DDBJ whole genome shotgun (WGS) entry which is preliminary data.</text>
</comment>
<protein>
    <submittedName>
        <fullName evidence="1">Uncharacterized protein</fullName>
    </submittedName>
</protein>
<sequence>MINNRLNKQQIITAAVLLLLVIAVQVATERTGDWMFIGLNLIEIGSETSVSLDSVLEVSCGDVKQLIIRAIELLLAAINQ</sequence>
<reference evidence="2 4" key="1">
    <citation type="journal article" date="2022" name="bioRxiv">
        <title>Prophages regulate Shewanella fidelis 3313 motility and biofilm formation: implications for gut colonization dynamics in Ciona robusta.</title>
        <authorList>
            <person name="Natarajan O."/>
            <person name="Gibboney S.L."/>
            <person name="Young M.N."/>
            <person name="Lim S.J."/>
            <person name="Pluta N."/>
            <person name="Atkinson C.G."/>
            <person name="Leigh B.A."/>
            <person name="Liberti A."/>
            <person name="Kees E.D."/>
            <person name="Breitbart M."/>
            <person name="Gralnick J.A."/>
            <person name="Dishaw L.J."/>
        </authorList>
    </citation>
    <scope>NUCLEOTIDE SEQUENCE [LARGE SCALE GENOMIC DNA]</scope>
    <source>
        <strain evidence="2 4">JG4066</strain>
    </source>
</reference>
<evidence type="ECO:0000313" key="1">
    <source>
        <dbReference type="EMBL" id="MDR8522587.1"/>
    </source>
</evidence>
<dbReference type="EMBL" id="JAPMLD010000004">
    <property type="protein sequence ID" value="MDW4824666.1"/>
    <property type="molecule type" value="Genomic_DNA"/>
</dbReference>
<dbReference type="RefSeq" id="WP_310653896.1">
    <property type="nucleotide sequence ID" value="NZ_JAPMLA010000005.1"/>
</dbReference>
<dbReference type="Proteomes" id="UP001271263">
    <property type="component" value="Unassembled WGS sequence"/>
</dbReference>
<organism evidence="1 3">
    <name type="scientific">Shewanella fidelis</name>
    <dbReference type="NCBI Taxonomy" id="173509"/>
    <lineage>
        <taxon>Bacteria</taxon>
        <taxon>Pseudomonadati</taxon>
        <taxon>Pseudomonadota</taxon>
        <taxon>Gammaproteobacteria</taxon>
        <taxon>Alteromonadales</taxon>
        <taxon>Shewanellaceae</taxon>
        <taxon>Shewanella</taxon>
    </lineage>
</organism>
<keyword evidence="4" id="KW-1185">Reference proteome</keyword>
<evidence type="ECO:0000313" key="3">
    <source>
        <dbReference type="Proteomes" id="UP001259340"/>
    </source>
</evidence>